<organism evidence="2">
    <name type="scientific">Eucalyptus grandis</name>
    <name type="common">Flooded gum</name>
    <dbReference type="NCBI Taxonomy" id="71139"/>
    <lineage>
        <taxon>Eukaryota</taxon>
        <taxon>Viridiplantae</taxon>
        <taxon>Streptophyta</taxon>
        <taxon>Embryophyta</taxon>
        <taxon>Tracheophyta</taxon>
        <taxon>Spermatophyta</taxon>
        <taxon>Magnoliopsida</taxon>
        <taxon>eudicotyledons</taxon>
        <taxon>Gunneridae</taxon>
        <taxon>Pentapetalae</taxon>
        <taxon>rosids</taxon>
        <taxon>malvids</taxon>
        <taxon>Myrtales</taxon>
        <taxon>Myrtaceae</taxon>
        <taxon>Myrtoideae</taxon>
        <taxon>Eucalypteae</taxon>
        <taxon>Eucalyptus</taxon>
    </lineage>
</organism>
<evidence type="ECO:0000256" key="1">
    <source>
        <dbReference type="SAM" id="MobiDB-lite"/>
    </source>
</evidence>
<proteinExistence type="predicted"/>
<sequence length="103" mass="12023">MTGRGCEVQKNSVKDTQVCLSNILSLTSDFRSNQRNNPRITKPRFKYVETPIKFLYTHVPFFFYVCKKALDSWKSAKMETRISSNQAVPKIPPTIRNQRPRKN</sequence>
<evidence type="ECO:0000313" key="2">
    <source>
        <dbReference type="EMBL" id="KCW82767.1"/>
    </source>
</evidence>
<reference evidence="2" key="1">
    <citation type="submission" date="2013-07" db="EMBL/GenBank/DDBJ databases">
        <title>The genome of Eucalyptus grandis.</title>
        <authorList>
            <person name="Schmutz J."/>
            <person name="Hayes R."/>
            <person name="Myburg A."/>
            <person name="Tuskan G."/>
            <person name="Grattapaglia D."/>
            <person name="Rokhsar D.S."/>
        </authorList>
    </citation>
    <scope>NUCLEOTIDE SEQUENCE</scope>
    <source>
        <tissue evidence="2">Leaf extractions</tissue>
    </source>
</reference>
<dbReference type="EMBL" id="KK198755">
    <property type="protein sequence ID" value="KCW82767.1"/>
    <property type="molecule type" value="Genomic_DNA"/>
</dbReference>
<dbReference type="AlphaFoldDB" id="A0A059CWL5"/>
<accession>A0A059CWL5</accession>
<dbReference type="Gramene" id="KCW82767">
    <property type="protein sequence ID" value="KCW82767"/>
    <property type="gene ID" value="EUGRSUZ_C04143"/>
</dbReference>
<gene>
    <name evidence="2" type="ORF">EUGRSUZ_C04143</name>
</gene>
<name>A0A059CWL5_EUCGR</name>
<feature type="region of interest" description="Disordered" evidence="1">
    <location>
        <begin position="82"/>
        <end position="103"/>
    </location>
</feature>
<protein>
    <submittedName>
        <fullName evidence="2">Uncharacterized protein</fullName>
    </submittedName>
</protein>
<dbReference type="InParanoid" id="A0A059CWL5"/>